<reference evidence="1" key="2">
    <citation type="submission" date="2025-08" db="UniProtKB">
        <authorList>
            <consortium name="Ensembl"/>
        </authorList>
    </citation>
    <scope>IDENTIFICATION</scope>
</reference>
<dbReference type="Proteomes" id="UP000694412">
    <property type="component" value="Chromosome 19"/>
</dbReference>
<name>A0A8C2SWA9_COTJA</name>
<sequence length="85" mass="9570">MKKTCGDGYYFPTWGNVIRFSWVCDGFGCVLLDGMLWDLRFLTLFSSAYSASTADCFYLSCTLQHDIHCSAWGSAMSFNQIDASH</sequence>
<evidence type="ECO:0000313" key="1">
    <source>
        <dbReference type="Ensembl" id="ENSCJPP00005004801.1"/>
    </source>
</evidence>
<protein>
    <submittedName>
        <fullName evidence="1">Uncharacterized protein</fullName>
    </submittedName>
</protein>
<organism evidence="1 2">
    <name type="scientific">Coturnix japonica</name>
    <name type="common">Japanese quail</name>
    <name type="synonym">Coturnix coturnix japonica</name>
    <dbReference type="NCBI Taxonomy" id="93934"/>
    <lineage>
        <taxon>Eukaryota</taxon>
        <taxon>Metazoa</taxon>
        <taxon>Chordata</taxon>
        <taxon>Craniata</taxon>
        <taxon>Vertebrata</taxon>
        <taxon>Euteleostomi</taxon>
        <taxon>Archelosauria</taxon>
        <taxon>Archosauria</taxon>
        <taxon>Dinosauria</taxon>
        <taxon>Saurischia</taxon>
        <taxon>Theropoda</taxon>
        <taxon>Coelurosauria</taxon>
        <taxon>Aves</taxon>
        <taxon>Neognathae</taxon>
        <taxon>Galloanserae</taxon>
        <taxon>Galliformes</taxon>
        <taxon>Phasianidae</taxon>
        <taxon>Perdicinae</taxon>
        <taxon>Coturnix</taxon>
    </lineage>
</organism>
<dbReference type="Ensembl" id="ENSCJPT00005007912.1">
    <property type="protein sequence ID" value="ENSCJPP00005004801.1"/>
    <property type="gene ID" value="ENSCJPG00005004663.1"/>
</dbReference>
<accession>A0A8C2SWA9</accession>
<dbReference type="AlphaFoldDB" id="A0A8C2SWA9"/>
<reference evidence="1" key="1">
    <citation type="submission" date="2015-11" db="EMBL/GenBank/DDBJ databases">
        <authorList>
            <consortium name="International Coturnix japonica Genome Analysis Consortium"/>
            <person name="Warren W."/>
            <person name="Burt D.W."/>
            <person name="Antin P.B."/>
            <person name="Lanford R."/>
            <person name="Gros J."/>
            <person name="Wilson R.K."/>
        </authorList>
    </citation>
    <scope>NUCLEOTIDE SEQUENCE [LARGE SCALE GENOMIC DNA]</scope>
</reference>
<proteinExistence type="predicted"/>
<keyword evidence="2" id="KW-1185">Reference proteome</keyword>
<reference evidence="1" key="3">
    <citation type="submission" date="2025-09" db="UniProtKB">
        <authorList>
            <consortium name="Ensembl"/>
        </authorList>
    </citation>
    <scope>IDENTIFICATION</scope>
</reference>
<evidence type="ECO:0000313" key="2">
    <source>
        <dbReference type="Proteomes" id="UP000694412"/>
    </source>
</evidence>